<proteinExistence type="predicted"/>
<name>A0AA39G4P9_MICHY</name>
<dbReference type="SUPFAM" id="SSF50978">
    <property type="entry name" value="WD40 repeat-like"/>
    <property type="match status" value="1"/>
</dbReference>
<dbReference type="InterPro" id="IPR001680">
    <property type="entry name" value="WD40_rpt"/>
</dbReference>
<keyword evidence="6" id="KW-1185">Reference proteome</keyword>
<dbReference type="PANTHER" id="PTHR44324:SF6">
    <property type="entry name" value="EF-HAND CALCIUM BINDING DOMAIN 8"/>
    <property type="match status" value="1"/>
</dbReference>
<accession>A0AA39G4P9</accession>
<evidence type="ECO:0000313" key="6">
    <source>
        <dbReference type="Proteomes" id="UP001168972"/>
    </source>
</evidence>
<comment type="caution">
    <text evidence="5">The sequence shown here is derived from an EMBL/GenBank/DDBJ whole genome shotgun (WGS) entry which is preliminary data.</text>
</comment>
<evidence type="ECO:0000256" key="2">
    <source>
        <dbReference type="ARBA" id="ARBA00022574"/>
    </source>
</evidence>
<dbReference type="InterPro" id="IPR051242">
    <property type="entry name" value="WD-EF-hand_domain"/>
</dbReference>
<dbReference type="Proteomes" id="UP001168972">
    <property type="component" value="Unassembled WGS sequence"/>
</dbReference>
<feature type="repeat" description="WD" evidence="4">
    <location>
        <begin position="51"/>
        <end position="84"/>
    </location>
</feature>
<dbReference type="AlphaFoldDB" id="A0AA39G4P9"/>
<keyword evidence="3" id="KW-0677">Repeat</keyword>
<evidence type="ECO:0000313" key="5">
    <source>
        <dbReference type="EMBL" id="KAK0181308.1"/>
    </source>
</evidence>
<evidence type="ECO:0000256" key="1">
    <source>
        <dbReference type="ARBA" id="ARBA00014901"/>
    </source>
</evidence>
<evidence type="ECO:0000256" key="3">
    <source>
        <dbReference type="ARBA" id="ARBA00022737"/>
    </source>
</evidence>
<protein>
    <recommendedName>
        <fullName evidence="1">WD repeat-containing protein on Y chromosome</fullName>
    </recommendedName>
</protein>
<evidence type="ECO:0000256" key="4">
    <source>
        <dbReference type="PROSITE-ProRule" id="PRU00221"/>
    </source>
</evidence>
<dbReference type="PROSITE" id="PS50082">
    <property type="entry name" value="WD_REPEATS_2"/>
    <property type="match status" value="1"/>
</dbReference>
<dbReference type="PANTHER" id="PTHR44324">
    <property type="entry name" value="WD40 REPEAT DOMAIN 95"/>
    <property type="match status" value="1"/>
</dbReference>
<keyword evidence="2 4" id="KW-0853">WD repeat</keyword>
<dbReference type="PROSITE" id="PS50294">
    <property type="entry name" value="WD_REPEATS_REGION"/>
    <property type="match status" value="1"/>
</dbReference>
<gene>
    <name evidence="5" type="ORF">PV327_003601</name>
</gene>
<dbReference type="InterPro" id="IPR015943">
    <property type="entry name" value="WD40/YVTN_repeat-like_dom_sf"/>
</dbReference>
<reference evidence="5" key="1">
    <citation type="journal article" date="2023" name="bioRxiv">
        <title>Scaffold-level genome assemblies of two parasitoid biocontrol wasps reveal the parthenogenesis mechanism and an associated novel virus.</title>
        <authorList>
            <person name="Inwood S."/>
            <person name="Skelly J."/>
            <person name="Guhlin J."/>
            <person name="Harrop T."/>
            <person name="Goldson S."/>
            <person name="Dearden P."/>
        </authorList>
    </citation>
    <scope>NUCLEOTIDE SEQUENCE</scope>
    <source>
        <strain evidence="5">Lincoln</strain>
        <tissue evidence="5">Whole body</tissue>
    </source>
</reference>
<sequence length="219" mass="25275">MRNYGLPTNLHPEINFASLRIEFPFLWKDRILRRAKRAVKNQPLPLLVSSFKGHLKPINSIEFIPGANLIISGSSDHSVRMWSLGGRYISTLGSFKNWKTILPDIPVNHYFEDYRIPPDVKKVASSTTMKVLMGGIIARESEQNEEIEELRILPDDKDEKKFLYGDRVDESIIKDDNFASHTPFYENPMLDNSMEYIPVYTHLKTHKLTTISSKINLQN</sequence>
<dbReference type="InterPro" id="IPR036322">
    <property type="entry name" value="WD40_repeat_dom_sf"/>
</dbReference>
<organism evidence="5 6">
    <name type="scientific">Microctonus hyperodae</name>
    <name type="common">Parasitoid wasp</name>
    <dbReference type="NCBI Taxonomy" id="165561"/>
    <lineage>
        <taxon>Eukaryota</taxon>
        <taxon>Metazoa</taxon>
        <taxon>Ecdysozoa</taxon>
        <taxon>Arthropoda</taxon>
        <taxon>Hexapoda</taxon>
        <taxon>Insecta</taxon>
        <taxon>Pterygota</taxon>
        <taxon>Neoptera</taxon>
        <taxon>Endopterygota</taxon>
        <taxon>Hymenoptera</taxon>
        <taxon>Apocrita</taxon>
        <taxon>Ichneumonoidea</taxon>
        <taxon>Braconidae</taxon>
        <taxon>Euphorinae</taxon>
        <taxon>Microctonus</taxon>
    </lineage>
</organism>
<reference evidence="5" key="2">
    <citation type="submission" date="2023-03" db="EMBL/GenBank/DDBJ databases">
        <authorList>
            <person name="Inwood S.N."/>
            <person name="Skelly J.G."/>
            <person name="Guhlin J."/>
            <person name="Harrop T.W.R."/>
            <person name="Goldson S.G."/>
            <person name="Dearden P.K."/>
        </authorList>
    </citation>
    <scope>NUCLEOTIDE SEQUENCE</scope>
    <source>
        <strain evidence="5">Lincoln</strain>
        <tissue evidence="5">Whole body</tissue>
    </source>
</reference>
<dbReference type="Gene3D" id="2.130.10.10">
    <property type="entry name" value="YVTN repeat-like/Quinoprotein amine dehydrogenase"/>
    <property type="match status" value="1"/>
</dbReference>
<dbReference type="EMBL" id="JAQQBR010000002">
    <property type="protein sequence ID" value="KAK0181308.1"/>
    <property type="molecule type" value="Genomic_DNA"/>
</dbReference>
<dbReference type="SMART" id="SM00320">
    <property type="entry name" value="WD40"/>
    <property type="match status" value="1"/>
</dbReference>
<dbReference type="Pfam" id="PF00400">
    <property type="entry name" value="WD40"/>
    <property type="match status" value="1"/>
</dbReference>